<evidence type="ECO:0000313" key="2">
    <source>
        <dbReference type="Proteomes" id="UP001589609"/>
    </source>
</evidence>
<organism evidence="1 2">
    <name type="scientific">Ectobacillus funiculus</name>
    <dbReference type="NCBI Taxonomy" id="137993"/>
    <lineage>
        <taxon>Bacteria</taxon>
        <taxon>Bacillati</taxon>
        <taxon>Bacillota</taxon>
        <taxon>Bacilli</taxon>
        <taxon>Bacillales</taxon>
        <taxon>Bacillaceae</taxon>
        <taxon>Ectobacillus</taxon>
    </lineage>
</organism>
<protein>
    <submittedName>
        <fullName evidence="1">Uncharacterized protein</fullName>
    </submittedName>
</protein>
<name>A0ABV5WA16_9BACI</name>
<keyword evidence="2" id="KW-1185">Reference proteome</keyword>
<dbReference type="RefSeq" id="WP_379947523.1">
    <property type="nucleotide sequence ID" value="NZ_JBHMAF010000008.1"/>
</dbReference>
<accession>A0ABV5WA16</accession>
<evidence type="ECO:0000313" key="1">
    <source>
        <dbReference type="EMBL" id="MFB9757207.1"/>
    </source>
</evidence>
<dbReference type="EMBL" id="JBHMAF010000008">
    <property type="protein sequence ID" value="MFB9757207.1"/>
    <property type="molecule type" value="Genomic_DNA"/>
</dbReference>
<comment type="caution">
    <text evidence="1">The sequence shown here is derived from an EMBL/GenBank/DDBJ whole genome shotgun (WGS) entry which is preliminary data.</text>
</comment>
<dbReference type="Proteomes" id="UP001589609">
    <property type="component" value="Unassembled WGS sequence"/>
</dbReference>
<reference evidence="1 2" key="1">
    <citation type="submission" date="2024-09" db="EMBL/GenBank/DDBJ databases">
        <authorList>
            <person name="Sun Q."/>
            <person name="Mori K."/>
        </authorList>
    </citation>
    <scope>NUCLEOTIDE SEQUENCE [LARGE SCALE GENOMIC DNA]</scope>
    <source>
        <strain evidence="1 2">JCM 11201</strain>
    </source>
</reference>
<sequence length="49" mass="5810">MRNRFLLTDLSFLLGHKLIVLSARIMRYHDKAAELKEVQAHWLKNDGFI</sequence>
<proteinExistence type="predicted"/>
<gene>
    <name evidence="1" type="ORF">ACFFMS_01385</name>
</gene>